<dbReference type="Pfam" id="PF04107">
    <property type="entry name" value="GCS2"/>
    <property type="match status" value="1"/>
</dbReference>
<gene>
    <name evidence="6" type="ORF">BBOU_0743</name>
</gene>
<dbReference type="PANTHER" id="PTHR34378:SF1">
    <property type="entry name" value="GLUTAMATE--CYSTEINE LIGASE, CHLOROPLASTIC"/>
    <property type="match status" value="1"/>
</dbReference>
<proteinExistence type="inferred from homology"/>
<dbReference type="GO" id="GO:0004357">
    <property type="term" value="F:glutamate-cysteine ligase activity"/>
    <property type="evidence" value="ECO:0007669"/>
    <property type="project" value="UniProtKB-UniRule"/>
</dbReference>
<dbReference type="PANTHER" id="PTHR34378">
    <property type="entry name" value="GLUTAMATE--CYSTEINE LIGASE, CHLOROPLASTIC"/>
    <property type="match status" value="1"/>
</dbReference>
<accession>A0A086ZQ13</accession>
<evidence type="ECO:0000256" key="2">
    <source>
        <dbReference type="ARBA" id="ARBA00022741"/>
    </source>
</evidence>
<dbReference type="EMBL" id="JGYQ01000007">
    <property type="protein sequence ID" value="KFI48613.1"/>
    <property type="molecule type" value="Genomic_DNA"/>
</dbReference>
<keyword evidence="7" id="KW-1185">Reference proteome</keyword>
<dbReference type="AlphaFoldDB" id="A0A086ZQ13"/>
<dbReference type="InterPro" id="IPR014746">
    <property type="entry name" value="Gln_synth/guanido_kin_cat_dom"/>
</dbReference>
<evidence type="ECO:0000256" key="5">
    <source>
        <dbReference type="PIRNR" id="PIRNR017901"/>
    </source>
</evidence>
<protein>
    <recommendedName>
        <fullName evidence="5">Glutamate--cysteine ligase</fullName>
        <ecNumber evidence="5">6.3.2.2</ecNumber>
    </recommendedName>
</protein>
<evidence type="ECO:0000256" key="3">
    <source>
        <dbReference type="ARBA" id="ARBA00022840"/>
    </source>
</evidence>
<comment type="catalytic activity">
    <reaction evidence="4 5">
        <text>L-cysteine + L-glutamate + ATP = gamma-L-glutamyl-L-cysteine + ADP + phosphate + H(+)</text>
        <dbReference type="Rhea" id="RHEA:13285"/>
        <dbReference type="ChEBI" id="CHEBI:15378"/>
        <dbReference type="ChEBI" id="CHEBI:29985"/>
        <dbReference type="ChEBI" id="CHEBI:30616"/>
        <dbReference type="ChEBI" id="CHEBI:35235"/>
        <dbReference type="ChEBI" id="CHEBI:43474"/>
        <dbReference type="ChEBI" id="CHEBI:58173"/>
        <dbReference type="ChEBI" id="CHEBI:456216"/>
        <dbReference type="EC" id="6.3.2.2"/>
    </reaction>
</comment>
<dbReference type="InterPro" id="IPR006336">
    <property type="entry name" value="GCS2"/>
</dbReference>
<evidence type="ECO:0000313" key="7">
    <source>
        <dbReference type="Proteomes" id="UP000029093"/>
    </source>
</evidence>
<dbReference type="SUPFAM" id="SSF55931">
    <property type="entry name" value="Glutamine synthetase/guanido kinase"/>
    <property type="match status" value="1"/>
</dbReference>
<organism evidence="6 7">
    <name type="scientific">Bifidobacterium boum</name>
    <dbReference type="NCBI Taxonomy" id="78343"/>
    <lineage>
        <taxon>Bacteria</taxon>
        <taxon>Bacillati</taxon>
        <taxon>Actinomycetota</taxon>
        <taxon>Actinomycetes</taxon>
        <taxon>Bifidobacteriales</taxon>
        <taxon>Bifidobacteriaceae</taxon>
        <taxon>Bifidobacterium</taxon>
    </lineage>
</organism>
<dbReference type="GO" id="GO:0006750">
    <property type="term" value="P:glutathione biosynthetic process"/>
    <property type="evidence" value="ECO:0007669"/>
    <property type="project" value="UniProtKB-UniRule"/>
</dbReference>
<sequence length="457" mass="52114">MASDQTNCKALSVFRRAEGAAIRAWRAHFVYDGSMSTPRISYAHMNATVNPKHVDSLVRFFESGAKPERNDGYGVEIEHLPVRNGTDQAVNYYEPNGIEVLLNRLRPYYDADKEYWENGHLVGLTRKGISISLEPGAQVECSIGVLHSPQELAVEYGRFRKEINPILDALDFRLINYGYQPNTSYADIPVNPKSRYEAMTDYLGRVGQYGLCMMRGSASTQVSIDYQNEQDAIRKLRVGTAIGPILAWFFRNTPYFEGTENPFPLMRQRMWDFLDCQRTNLIPGLYDDRFGWEDYAVDVLSTPMMFADLTHTPEAEGLPEEQKHRAAFRDNAGEIYPDRELNAYEVNHVLSTHFNDVRLKNFIELRHWDSLPVERAQRLTEIIGSLFYDDENLDRLTSYFDGLSDLDVLEAKANVQAHGSEATPYGQPLDFWQEFLGLEGLLADVPGDPVHPDVFQA</sequence>
<dbReference type="Gene3D" id="3.30.590.20">
    <property type="match status" value="1"/>
</dbReference>
<dbReference type="InterPro" id="IPR035434">
    <property type="entry name" value="GCL_bact_plant"/>
</dbReference>
<evidence type="ECO:0000256" key="1">
    <source>
        <dbReference type="ARBA" id="ARBA00022598"/>
    </source>
</evidence>
<evidence type="ECO:0000313" key="6">
    <source>
        <dbReference type="EMBL" id="KFI48613.1"/>
    </source>
</evidence>
<comment type="caution">
    <text evidence="6">The sequence shown here is derived from an EMBL/GenBank/DDBJ whole genome shotgun (WGS) entry which is preliminary data.</text>
</comment>
<keyword evidence="1 5" id="KW-0436">Ligase</keyword>
<dbReference type="GO" id="GO:0005524">
    <property type="term" value="F:ATP binding"/>
    <property type="evidence" value="ECO:0007669"/>
    <property type="project" value="UniProtKB-UniRule"/>
</dbReference>
<reference evidence="6 7" key="1">
    <citation type="submission" date="2014-03" db="EMBL/GenBank/DDBJ databases">
        <title>Genomics of Bifidobacteria.</title>
        <authorList>
            <person name="Ventura M."/>
            <person name="Milani C."/>
            <person name="Lugli G.A."/>
        </authorList>
    </citation>
    <scope>NUCLEOTIDE SEQUENCE [LARGE SCALE GENOMIC DNA]</scope>
    <source>
        <strain evidence="6 7">LMG 10736</strain>
    </source>
</reference>
<dbReference type="Proteomes" id="UP000029093">
    <property type="component" value="Unassembled WGS sequence"/>
</dbReference>
<keyword evidence="2 5" id="KW-0547">Nucleotide-binding</keyword>
<dbReference type="PIRSF" id="PIRSF017901">
    <property type="entry name" value="GCL"/>
    <property type="match status" value="1"/>
</dbReference>
<name>A0A086ZQ13_9BIFI</name>
<comment type="similarity">
    <text evidence="5">Belongs to the glutamate--cysteine ligase type 2 family. EgtA subfamily.</text>
</comment>
<dbReference type="EC" id="6.3.2.2" evidence="5"/>
<evidence type="ECO:0000256" key="4">
    <source>
        <dbReference type="ARBA" id="ARBA00048819"/>
    </source>
</evidence>
<keyword evidence="3 5" id="KW-0067">ATP-binding</keyword>
<comment type="function">
    <text evidence="5">Catalyzes the synthesis of gamma-glutamylcysteine (gamma-GC).</text>
</comment>